<reference evidence="1 2" key="1">
    <citation type="submission" date="2021-06" db="EMBL/GenBank/DDBJ databases">
        <title>Caerostris darwini draft genome.</title>
        <authorList>
            <person name="Kono N."/>
            <person name="Arakawa K."/>
        </authorList>
    </citation>
    <scope>NUCLEOTIDE SEQUENCE [LARGE SCALE GENOMIC DNA]</scope>
</reference>
<proteinExistence type="predicted"/>
<dbReference type="EMBL" id="BPLQ01005063">
    <property type="protein sequence ID" value="GIY12538.1"/>
    <property type="molecule type" value="Genomic_DNA"/>
</dbReference>
<keyword evidence="2" id="KW-1185">Reference proteome</keyword>
<accession>A0AAV4QSA5</accession>
<dbReference type="Proteomes" id="UP001054837">
    <property type="component" value="Unassembled WGS sequence"/>
</dbReference>
<comment type="caution">
    <text evidence="1">The sequence shown here is derived from an EMBL/GenBank/DDBJ whole genome shotgun (WGS) entry which is preliminary data.</text>
</comment>
<protein>
    <submittedName>
        <fullName evidence="1">Uncharacterized protein</fullName>
    </submittedName>
</protein>
<gene>
    <name evidence="1" type="ORF">CDAR_209921</name>
</gene>
<organism evidence="1 2">
    <name type="scientific">Caerostris darwini</name>
    <dbReference type="NCBI Taxonomy" id="1538125"/>
    <lineage>
        <taxon>Eukaryota</taxon>
        <taxon>Metazoa</taxon>
        <taxon>Ecdysozoa</taxon>
        <taxon>Arthropoda</taxon>
        <taxon>Chelicerata</taxon>
        <taxon>Arachnida</taxon>
        <taxon>Araneae</taxon>
        <taxon>Araneomorphae</taxon>
        <taxon>Entelegynae</taxon>
        <taxon>Araneoidea</taxon>
        <taxon>Araneidae</taxon>
        <taxon>Caerostris</taxon>
    </lineage>
</organism>
<evidence type="ECO:0000313" key="2">
    <source>
        <dbReference type="Proteomes" id="UP001054837"/>
    </source>
</evidence>
<sequence length="71" mass="8558">MLDKSLRRTDLLVFKNWLLYKLHILIQSSFNTLEQYYFHIGCFKKFEGMWATLNIKIQDIKEQPTIICNFG</sequence>
<name>A0AAV4QSA5_9ARAC</name>
<dbReference type="AlphaFoldDB" id="A0AAV4QSA5"/>
<evidence type="ECO:0000313" key="1">
    <source>
        <dbReference type="EMBL" id="GIY12538.1"/>
    </source>
</evidence>